<organism evidence="3 4">
    <name type="scientific">Coprinellus micaceus</name>
    <name type="common">Glistening ink-cap mushroom</name>
    <name type="synonym">Coprinus micaceus</name>
    <dbReference type="NCBI Taxonomy" id="71717"/>
    <lineage>
        <taxon>Eukaryota</taxon>
        <taxon>Fungi</taxon>
        <taxon>Dikarya</taxon>
        <taxon>Basidiomycota</taxon>
        <taxon>Agaricomycotina</taxon>
        <taxon>Agaricomycetes</taxon>
        <taxon>Agaricomycetidae</taxon>
        <taxon>Agaricales</taxon>
        <taxon>Agaricineae</taxon>
        <taxon>Psathyrellaceae</taxon>
        <taxon>Coprinellus</taxon>
    </lineage>
</organism>
<keyword evidence="1" id="KW-1133">Transmembrane helix</keyword>
<comment type="caution">
    <text evidence="3">The sequence shown here is derived from an EMBL/GenBank/DDBJ whole genome shotgun (WGS) entry which is preliminary data.</text>
</comment>
<keyword evidence="1" id="KW-0812">Transmembrane</keyword>
<evidence type="ECO:0000256" key="2">
    <source>
        <dbReference type="SAM" id="SignalP"/>
    </source>
</evidence>
<protein>
    <submittedName>
        <fullName evidence="3">Uncharacterized protein</fullName>
    </submittedName>
</protein>
<name>A0A4Y7T1Q7_COPMI</name>
<sequence>MSWCSRAFKSYAHIATGTSRRGGALSSALALLWIPAATARSISTSCTSLGSQTLPKVSGTVTSRCRGSLLPNVAHKAELCSSPLLAHAVYFQMFLLPIFLSGFYLPTRFIKHYLANRKGSEVGTIQI</sequence>
<feature type="signal peptide" evidence="2">
    <location>
        <begin position="1"/>
        <end position="39"/>
    </location>
</feature>
<reference evidence="3 4" key="1">
    <citation type="journal article" date="2019" name="Nat. Ecol. Evol.">
        <title>Megaphylogeny resolves global patterns of mushroom evolution.</title>
        <authorList>
            <person name="Varga T."/>
            <person name="Krizsan K."/>
            <person name="Foldi C."/>
            <person name="Dima B."/>
            <person name="Sanchez-Garcia M."/>
            <person name="Sanchez-Ramirez S."/>
            <person name="Szollosi G.J."/>
            <person name="Szarkandi J.G."/>
            <person name="Papp V."/>
            <person name="Albert L."/>
            <person name="Andreopoulos W."/>
            <person name="Angelini C."/>
            <person name="Antonin V."/>
            <person name="Barry K.W."/>
            <person name="Bougher N.L."/>
            <person name="Buchanan P."/>
            <person name="Buyck B."/>
            <person name="Bense V."/>
            <person name="Catcheside P."/>
            <person name="Chovatia M."/>
            <person name="Cooper J."/>
            <person name="Damon W."/>
            <person name="Desjardin D."/>
            <person name="Finy P."/>
            <person name="Geml J."/>
            <person name="Haridas S."/>
            <person name="Hughes K."/>
            <person name="Justo A."/>
            <person name="Karasinski D."/>
            <person name="Kautmanova I."/>
            <person name="Kiss B."/>
            <person name="Kocsube S."/>
            <person name="Kotiranta H."/>
            <person name="LaButti K.M."/>
            <person name="Lechner B.E."/>
            <person name="Liimatainen K."/>
            <person name="Lipzen A."/>
            <person name="Lukacs Z."/>
            <person name="Mihaltcheva S."/>
            <person name="Morgado L.N."/>
            <person name="Niskanen T."/>
            <person name="Noordeloos M.E."/>
            <person name="Ohm R.A."/>
            <person name="Ortiz-Santana B."/>
            <person name="Ovrebo C."/>
            <person name="Racz N."/>
            <person name="Riley R."/>
            <person name="Savchenko A."/>
            <person name="Shiryaev A."/>
            <person name="Soop K."/>
            <person name="Spirin V."/>
            <person name="Szebenyi C."/>
            <person name="Tomsovsky M."/>
            <person name="Tulloss R.E."/>
            <person name="Uehling J."/>
            <person name="Grigoriev I.V."/>
            <person name="Vagvolgyi C."/>
            <person name="Papp T."/>
            <person name="Martin F.M."/>
            <person name="Miettinen O."/>
            <person name="Hibbett D.S."/>
            <person name="Nagy L.G."/>
        </authorList>
    </citation>
    <scope>NUCLEOTIDE SEQUENCE [LARGE SCALE GENOMIC DNA]</scope>
    <source>
        <strain evidence="3 4">FP101781</strain>
    </source>
</reference>
<evidence type="ECO:0000313" key="3">
    <source>
        <dbReference type="EMBL" id="TEB27878.1"/>
    </source>
</evidence>
<keyword evidence="4" id="KW-1185">Reference proteome</keyword>
<dbReference type="EMBL" id="QPFP01000036">
    <property type="protein sequence ID" value="TEB27878.1"/>
    <property type="molecule type" value="Genomic_DNA"/>
</dbReference>
<dbReference type="AlphaFoldDB" id="A0A4Y7T1Q7"/>
<feature type="chain" id="PRO_5021389826" evidence="2">
    <location>
        <begin position="40"/>
        <end position="127"/>
    </location>
</feature>
<proteinExistence type="predicted"/>
<keyword evidence="1" id="KW-0472">Membrane</keyword>
<evidence type="ECO:0000256" key="1">
    <source>
        <dbReference type="SAM" id="Phobius"/>
    </source>
</evidence>
<dbReference type="Proteomes" id="UP000298030">
    <property type="component" value="Unassembled WGS sequence"/>
</dbReference>
<evidence type="ECO:0000313" key="4">
    <source>
        <dbReference type="Proteomes" id="UP000298030"/>
    </source>
</evidence>
<feature type="transmembrane region" description="Helical" evidence="1">
    <location>
        <begin position="84"/>
        <end position="105"/>
    </location>
</feature>
<keyword evidence="2" id="KW-0732">Signal</keyword>
<accession>A0A4Y7T1Q7</accession>
<gene>
    <name evidence="3" type="ORF">FA13DRAFT_840958</name>
</gene>